<dbReference type="PANTHER" id="PTHR32322">
    <property type="entry name" value="INNER MEMBRANE TRANSPORTER"/>
    <property type="match status" value="1"/>
</dbReference>
<keyword evidence="4 6" id="KW-1133">Transmembrane helix</keyword>
<dbReference type="RefSeq" id="WP_204033770.1">
    <property type="nucleotide sequence ID" value="NZ_BOPC01000017.1"/>
</dbReference>
<dbReference type="Pfam" id="PF00892">
    <property type="entry name" value="EamA"/>
    <property type="match status" value="2"/>
</dbReference>
<comment type="subcellular location">
    <subcellularLocation>
        <location evidence="1">Membrane</location>
        <topology evidence="1">Multi-pass membrane protein</topology>
    </subcellularLocation>
</comment>
<evidence type="ECO:0000313" key="9">
    <source>
        <dbReference type="Proteomes" id="UP000653076"/>
    </source>
</evidence>
<proteinExistence type="inferred from homology"/>
<dbReference type="PANTHER" id="PTHR32322:SF9">
    <property type="entry name" value="AMINO-ACID METABOLITE EFFLUX PUMP-RELATED"/>
    <property type="match status" value="1"/>
</dbReference>
<feature type="transmembrane region" description="Helical" evidence="6">
    <location>
        <begin position="276"/>
        <end position="293"/>
    </location>
</feature>
<dbReference type="EMBL" id="BOPC01000017">
    <property type="protein sequence ID" value="GIJ26271.1"/>
    <property type="molecule type" value="Genomic_DNA"/>
</dbReference>
<evidence type="ECO:0000256" key="5">
    <source>
        <dbReference type="ARBA" id="ARBA00023136"/>
    </source>
</evidence>
<feature type="transmembrane region" description="Helical" evidence="6">
    <location>
        <begin position="154"/>
        <end position="176"/>
    </location>
</feature>
<reference evidence="8 9" key="1">
    <citation type="submission" date="2021-01" db="EMBL/GenBank/DDBJ databases">
        <title>Whole genome shotgun sequence of Verrucosispora qiuiae NBRC 106684.</title>
        <authorList>
            <person name="Komaki H."/>
            <person name="Tamura T."/>
        </authorList>
    </citation>
    <scope>NUCLEOTIDE SEQUENCE [LARGE SCALE GENOMIC DNA]</scope>
    <source>
        <strain evidence="8 9">NBRC 106684</strain>
    </source>
</reference>
<evidence type="ECO:0000256" key="3">
    <source>
        <dbReference type="ARBA" id="ARBA00022692"/>
    </source>
</evidence>
<feature type="transmembrane region" description="Helical" evidence="6">
    <location>
        <begin position="101"/>
        <end position="122"/>
    </location>
</feature>
<feature type="transmembrane region" description="Helical" evidence="6">
    <location>
        <begin position="220"/>
        <end position="238"/>
    </location>
</feature>
<feature type="domain" description="EamA" evidence="7">
    <location>
        <begin position="157"/>
        <end position="292"/>
    </location>
</feature>
<comment type="caution">
    <text evidence="8">The sequence shown here is derived from an EMBL/GenBank/DDBJ whole genome shotgun (WGS) entry which is preliminary data.</text>
</comment>
<evidence type="ECO:0000256" key="6">
    <source>
        <dbReference type="SAM" id="Phobius"/>
    </source>
</evidence>
<dbReference type="InterPro" id="IPR000620">
    <property type="entry name" value="EamA_dom"/>
</dbReference>
<keyword evidence="3 6" id="KW-0812">Transmembrane</keyword>
<dbReference type="InterPro" id="IPR037185">
    <property type="entry name" value="EmrE-like"/>
</dbReference>
<keyword evidence="5 6" id="KW-0472">Membrane</keyword>
<evidence type="ECO:0000313" key="8">
    <source>
        <dbReference type="EMBL" id="GIJ26271.1"/>
    </source>
</evidence>
<evidence type="ECO:0000259" key="7">
    <source>
        <dbReference type="Pfam" id="PF00892"/>
    </source>
</evidence>
<feature type="transmembrane region" description="Helical" evidence="6">
    <location>
        <begin position="40"/>
        <end position="59"/>
    </location>
</feature>
<comment type="similarity">
    <text evidence="2">Belongs to the EamA transporter family.</text>
</comment>
<gene>
    <name evidence="8" type="ORF">Vqi01_14330</name>
</gene>
<sequence length="309" mass="32276">MKTDHQTVTRAGLARVAALALIWGSGFLFIKLALRGFNPVQIVFARLLLGFVVLLPIALSTGLRFPRGWRTWAHLFVAALVANAIPYVLFGIGEETIGSNIAGVLNATTPLWTLLLAFLVGVDRSVTAWKAGGFGLGFLGVVVLFSPWEAANEIASWGGLACLAAAASYAISYVYIGHFLTGRGISPLMLSTSQLGAATVLLAVAMPIAGMETPTWGTDAVVSLLVLGTLGTGAAYVLNYRIIQDEGATAASVVAYLLPIVAVILGWLVLREALTPAILAGVLLVLTGVALSRRRPAEAGSSRRGPGGR</sequence>
<dbReference type="Proteomes" id="UP000653076">
    <property type="component" value="Unassembled WGS sequence"/>
</dbReference>
<feature type="transmembrane region" description="Helical" evidence="6">
    <location>
        <begin position="12"/>
        <end position="34"/>
    </location>
</feature>
<evidence type="ECO:0000256" key="2">
    <source>
        <dbReference type="ARBA" id="ARBA00007362"/>
    </source>
</evidence>
<evidence type="ECO:0000256" key="4">
    <source>
        <dbReference type="ARBA" id="ARBA00022989"/>
    </source>
</evidence>
<feature type="transmembrane region" description="Helical" evidence="6">
    <location>
        <begin position="250"/>
        <end position="270"/>
    </location>
</feature>
<accession>A0ABQ4J8E0</accession>
<protein>
    <submittedName>
        <fullName evidence="8">Multidrug transporter</fullName>
    </submittedName>
</protein>
<feature type="transmembrane region" description="Helical" evidence="6">
    <location>
        <begin position="129"/>
        <end position="148"/>
    </location>
</feature>
<feature type="transmembrane region" description="Helical" evidence="6">
    <location>
        <begin position="188"/>
        <end position="208"/>
    </location>
</feature>
<keyword evidence="9" id="KW-1185">Reference proteome</keyword>
<name>A0ABQ4J8E0_9ACTN</name>
<dbReference type="InterPro" id="IPR050638">
    <property type="entry name" value="AA-Vitamin_Transporters"/>
</dbReference>
<evidence type="ECO:0000256" key="1">
    <source>
        <dbReference type="ARBA" id="ARBA00004141"/>
    </source>
</evidence>
<feature type="transmembrane region" description="Helical" evidence="6">
    <location>
        <begin position="71"/>
        <end position="89"/>
    </location>
</feature>
<feature type="domain" description="EamA" evidence="7">
    <location>
        <begin position="16"/>
        <end position="145"/>
    </location>
</feature>
<dbReference type="SUPFAM" id="SSF103481">
    <property type="entry name" value="Multidrug resistance efflux transporter EmrE"/>
    <property type="match status" value="2"/>
</dbReference>
<organism evidence="8 9">
    <name type="scientific">Micromonospora qiuiae</name>
    <dbReference type="NCBI Taxonomy" id="502268"/>
    <lineage>
        <taxon>Bacteria</taxon>
        <taxon>Bacillati</taxon>
        <taxon>Actinomycetota</taxon>
        <taxon>Actinomycetes</taxon>
        <taxon>Micromonosporales</taxon>
        <taxon>Micromonosporaceae</taxon>
        <taxon>Micromonospora</taxon>
    </lineage>
</organism>